<gene>
    <name evidence="1" type="ORF">E3N88_12379</name>
</gene>
<accession>A0A5N6P5C2</accession>
<comment type="caution">
    <text evidence="1">The sequence shown here is derived from an EMBL/GenBank/DDBJ whole genome shotgun (WGS) entry which is preliminary data.</text>
</comment>
<keyword evidence="2" id="KW-1185">Reference proteome</keyword>
<dbReference type="PANTHER" id="PTHR33018:SF35">
    <property type="entry name" value="ULP1 PROTEASE FAMILY CATALYTIC DOMAIN, PAPAIN-LIKE CYSTEINE PEPTIDASE SUPERFAMILY"/>
    <property type="match status" value="1"/>
</dbReference>
<organism evidence="1 2">
    <name type="scientific">Mikania micrantha</name>
    <name type="common">bitter vine</name>
    <dbReference type="NCBI Taxonomy" id="192012"/>
    <lineage>
        <taxon>Eukaryota</taxon>
        <taxon>Viridiplantae</taxon>
        <taxon>Streptophyta</taxon>
        <taxon>Embryophyta</taxon>
        <taxon>Tracheophyta</taxon>
        <taxon>Spermatophyta</taxon>
        <taxon>Magnoliopsida</taxon>
        <taxon>eudicotyledons</taxon>
        <taxon>Gunneridae</taxon>
        <taxon>Pentapetalae</taxon>
        <taxon>asterids</taxon>
        <taxon>campanulids</taxon>
        <taxon>Asterales</taxon>
        <taxon>Asteraceae</taxon>
        <taxon>Asteroideae</taxon>
        <taxon>Heliantheae alliance</taxon>
        <taxon>Eupatorieae</taxon>
        <taxon>Mikania</taxon>
    </lineage>
</organism>
<dbReference type="EMBL" id="SZYD01000006">
    <property type="protein sequence ID" value="KAD5960907.1"/>
    <property type="molecule type" value="Genomic_DNA"/>
</dbReference>
<dbReference type="AlphaFoldDB" id="A0A5N6P5C2"/>
<dbReference type="OrthoDB" id="1718616at2759"/>
<dbReference type="PANTHER" id="PTHR33018">
    <property type="entry name" value="OS10G0338966 PROTEIN-RELATED"/>
    <property type="match status" value="1"/>
</dbReference>
<proteinExistence type="predicted"/>
<evidence type="ECO:0000313" key="1">
    <source>
        <dbReference type="EMBL" id="KAD5960907.1"/>
    </source>
</evidence>
<dbReference type="Proteomes" id="UP000326396">
    <property type="component" value="Linkage Group LG14"/>
</dbReference>
<reference evidence="1 2" key="1">
    <citation type="submission" date="2019-05" db="EMBL/GenBank/DDBJ databases">
        <title>Mikania micrantha, genome provides insights into the molecular mechanism of rapid growth.</title>
        <authorList>
            <person name="Liu B."/>
        </authorList>
    </citation>
    <scope>NUCLEOTIDE SEQUENCE [LARGE SCALE GENOMIC DNA]</scope>
    <source>
        <strain evidence="1">NLD-2019</strain>
        <tissue evidence="1">Leaf</tissue>
    </source>
</reference>
<protein>
    <submittedName>
        <fullName evidence="1">Uncharacterized protein</fullName>
    </submittedName>
</protein>
<name>A0A5N6P5C2_9ASTR</name>
<evidence type="ECO:0000313" key="2">
    <source>
        <dbReference type="Proteomes" id="UP000326396"/>
    </source>
</evidence>
<sequence>MSSKGKRGKSKCKKKFLYSGQFKIEFDKNGLAKGENKSFFMSWVGLQFRKKTPYHKVVKDIDPKLYDDIWEYTKEKWNIPNDQAKCVTLKKGKSSMRSFRHELVELYVKKDKTPFEDYEFLAKQHWDSFVANASKPDKSARRNINPTRVGRGGFSGMEVLFESRWNQLVSSYPELVGIQNERSKRYVVSRARLNPITKLYELDTNLQSEGVLAGTLKELYSKEKEMMIDGSYYEFGKDVVTEVVGKGRHHGGRTRLVSNVIGATHGLFSRKKMKSEKDHRSQEDIEVVQQNHYHVDVVSEASLEIKCEEGRTRIQGEGNVDLSFLGLLSAQLPIQATYAEDVLDNQTNHIEDVARPQTTHTEYVSDPHTTHAKNIPAPNLMKFFLILGK</sequence>